<dbReference type="AlphaFoldDB" id="A0A875RZC0"/>
<keyword evidence="4 6" id="KW-0009">Actin-binding</keyword>
<dbReference type="InterPro" id="IPR042276">
    <property type="entry name" value="CapZ_alpha/beta_2"/>
</dbReference>
<organism evidence="7 8">
    <name type="scientific">Eeniella nana</name>
    <name type="common">Yeast</name>
    <name type="synonym">Brettanomyces nanus</name>
    <dbReference type="NCBI Taxonomy" id="13502"/>
    <lineage>
        <taxon>Eukaryota</taxon>
        <taxon>Fungi</taxon>
        <taxon>Dikarya</taxon>
        <taxon>Ascomycota</taxon>
        <taxon>Saccharomycotina</taxon>
        <taxon>Pichiomycetes</taxon>
        <taxon>Pichiales</taxon>
        <taxon>Pichiaceae</taxon>
        <taxon>Brettanomyces</taxon>
    </lineage>
</organism>
<dbReference type="GO" id="GO:0030479">
    <property type="term" value="C:actin cortical patch"/>
    <property type="evidence" value="ECO:0007669"/>
    <property type="project" value="TreeGrafter"/>
</dbReference>
<gene>
    <name evidence="7" type="ORF">FOA43_001320</name>
</gene>
<dbReference type="InterPro" id="IPR017865">
    <property type="entry name" value="F-actin_cap_asu_CS"/>
</dbReference>
<dbReference type="PANTHER" id="PTHR10653">
    <property type="entry name" value="F-ACTIN-CAPPING PROTEIN SUBUNIT ALPHA"/>
    <property type="match status" value="1"/>
</dbReference>
<dbReference type="SUPFAM" id="SSF90096">
    <property type="entry name" value="Subunits of heterodimeric actin filament capping protein Capz"/>
    <property type="match status" value="1"/>
</dbReference>
<proteinExistence type="inferred from homology"/>
<dbReference type="GO" id="GO:0051016">
    <property type="term" value="P:barbed-end actin filament capping"/>
    <property type="evidence" value="ECO:0007669"/>
    <property type="project" value="UniProtKB-UniRule"/>
</dbReference>
<keyword evidence="3 6" id="KW-0117">Actin capping</keyword>
<evidence type="ECO:0000256" key="1">
    <source>
        <dbReference type="ARBA" id="ARBA00010479"/>
    </source>
</evidence>
<dbReference type="OrthoDB" id="340550at2759"/>
<comment type="similarity">
    <text evidence="1 6">Belongs to the F-actin-capping protein alpha subunit family.</text>
</comment>
<dbReference type="PRINTS" id="PR00191">
    <property type="entry name" value="FACTINCAPA"/>
</dbReference>
<dbReference type="GO" id="GO:0030036">
    <property type="term" value="P:actin cytoskeleton organization"/>
    <property type="evidence" value="ECO:0007669"/>
    <property type="project" value="TreeGrafter"/>
</dbReference>
<comment type="subunit">
    <text evidence="6">Heterodimer of an alpha and a beta subunit.</text>
</comment>
<dbReference type="Gene3D" id="3.30.1140.60">
    <property type="entry name" value="F-actin capping protein, alpha subunit"/>
    <property type="match status" value="1"/>
</dbReference>
<evidence type="ECO:0000256" key="6">
    <source>
        <dbReference type="RuleBase" id="RU365077"/>
    </source>
</evidence>
<evidence type="ECO:0000256" key="4">
    <source>
        <dbReference type="ARBA" id="ARBA00023203"/>
    </source>
</evidence>
<evidence type="ECO:0000256" key="3">
    <source>
        <dbReference type="ARBA" id="ARBA00022467"/>
    </source>
</evidence>
<dbReference type="KEGG" id="bnn:FOA43_001320"/>
<dbReference type="RefSeq" id="XP_038777568.1">
    <property type="nucleotide sequence ID" value="XM_038921640.1"/>
</dbReference>
<protein>
    <recommendedName>
        <fullName evidence="2 6">F-actin-capping protein subunit alpha</fullName>
    </recommendedName>
</protein>
<dbReference type="InterPro" id="IPR002189">
    <property type="entry name" value="CapZ_alpha"/>
</dbReference>
<dbReference type="Proteomes" id="UP000662931">
    <property type="component" value="Chromosome 1"/>
</dbReference>
<dbReference type="GeneID" id="62194721"/>
<reference evidence="7" key="1">
    <citation type="submission" date="2020-10" db="EMBL/GenBank/DDBJ databases">
        <authorList>
            <person name="Roach M.J.R."/>
        </authorList>
    </citation>
    <scope>NUCLEOTIDE SEQUENCE</scope>
    <source>
        <strain evidence="7">CBS 1945</strain>
    </source>
</reference>
<dbReference type="GO" id="GO:0008290">
    <property type="term" value="C:F-actin capping protein complex"/>
    <property type="evidence" value="ECO:0007669"/>
    <property type="project" value="UniProtKB-UniRule"/>
</dbReference>
<keyword evidence="8" id="KW-1185">Reference proteome</keyword>
<evidence type="ECO:0000256" key="5">
    <source>
        <dbReference type="ARBA" id="ARBA00025389"/>
    </source>
</evidence>
<dbReference type="PROSITE" id="PS00748">
    <property type="entry name" value="F_ACTIN_CAPPING_A_1"/>
    <property type="match status" value="1"/>
</dbReference>
<dbReference type="InterPro" id="IPR037282">
    <property type="entry name" value="CapZ_alpha/beta"/>
</dbReference>
<dbReference type="PANTHER" id="PTHR10653:SF0">
    <property type="entry name" value="F-ACTIN-CAPPING PROTEIN SUBUNIT ALPHA"/>
    <property type="match status" value="1"/>
</dbReference>
<name>A0A875RZC0_EENNA</name>
<dbReference type="EMBL" id="CP064812">
    <property type="protein sequence ID" value="QPG74003.1"/>
    <property type="molecule type" value="Genomic_DNA"/>
</dbReference>
<dbReference type="Gene3D" id="3.90.1150.210">
    <property type="entry name" value="F-actin capping protein, beta subunit"/>
    <property type="match status" value="1"/>
</dbReference>
<comment type="function">
    <text evidence="5 6">F-actin-capping proteins bind in a Ca(2+)-independent manner to the fast growing ends of actin filaments (barbed end) thereby blocking the exchange of subunits at these ends. Unlike other capping proteins (such as gelsolin and severin), these proteins do not sever actin filaments.</text>
</comment>
<sequence length="269" mass="30920">MSLQSIISSMIDDAPPGSKNTLQKDFKTILNNDNSRKIIAQNLKQYHLNRDYKLVKLNDDDFGIISKFNQSGLKYYDPVLKLKFDYDFENFKVIDVEPVVQTTPSPQLDALNNQICDYALQHYPTFYKGIAVADTEDADIVYLIIVDENLNDANFYNGKWQSFYSFNVSSGELSGDISVKVHYYEDGNVALNTKTHVTAHNVTYDNVMDKISNEEDRFEITLLNKFNQLNEDQFKNLRRQLPINKTKVQWGKAIGNYNLGKDVAAERNI</sequence>
<evidence type="ECO:0000313" key="7">
    <source>
        <dbReference type="EMBL" id="QPG74003.1"/>
    </source>
</evidence>
<dbReference type="Pfam" id="PF01267">
    <property type="entry name" value="F-actin_cap_A"/>
    <property type="match status" value="1"/>
</dbReference>
<evidence type="ECO:0000313" key="8">
    <source>
        <dbReference type="Proteomes" id="UP000662931"/>
    </source>
</evidence>
<dbReference type="InterPro" id="IPR042489">
    <property type="entry name" value="CapZ_alpha_1"/>
</dbReference>
<evidence type="ECO:0000256" key="2">
    <source>
        <dbReference type="ARBA" id="ARBA00014038"/>
    </source>
</evidence>
<dbReference type="GO" id="GO:0051015">
    <property type="term" value="F:actin filament binding"/>
    <property type="evidence" value="ECO:0007669"/>
    <property type="project" value="TreeGrafter"/>
</dbReference>
<accession>A0A875RZC0</accession>